<dbReference type="Gene3D" id="1.10.260.160">
    <property type="match status" value="1"/>
</dbReference>
<accession>A0A939PIY5</accession>
<evidence type="ECO:0008006" key="5">
    <source>
        <dbReference type="Google" id="ProtNLM"/>
    </source>
</evidence>
<evidence type="ECO:0000313" key="3">
    <source>
        <dbReference type="EMBL" id="MBO2453581.1"/>
    </source>
</evidence>
<feature type="compositionally biased region" description="Low complexity" evidence="1">
    <location>
        <begin position="80"/>
        <end position="93"/>
    </location>
</feature>
<dbReference type="Gene3D" id="3.40.50.1820">
    <property type="entry name" value="alpha/beta hydrolase"/>
    <property type="match status" value="1"/>
</dbReference>
<comment type="caution">
    <text evidence="3">The sequence shown here is derived from an EMBL/GenBank/DDBJ whole genome shotgun (WGS) entry which is preliminary data.</text>
</comment>
<dbReference type="SUPFAM" id="SSF53474">
    <property type="entry name" value="alpha/beta-Hydrolases"/>
    <property type="match status" value="1"/>
</dbReference>
<feature type="compositionally biased region" description="Polar residues" evidence="1">
    <location>
        <begin position="47"/>
        <end position="70"/>
    </location>
</feature>
<dbReference type="GO" id="GO:0004806">
    <property type="term" value="F:triacylglycerol lipase activity"/>
    <property type="evidence" value="ECO:0007669"/>
    <property type="project" value="InterPro"/>
</dbReference>
<dbReference type="Proteomes" id="UP000669179">
    <property type="component" value="Unassembled WGS sequence"/>
</dbReference>
<evidence type="ECO:0000313" key="4">
    <source>
        <dbReference type="Proteomes" id="UP000669179"/>
    </source>
</evidence>
<dbReference type="InterPro" id="IPR029058">
    <property type="entry name" value="AB_hydrolase_fold"/>
</dbReference>
<dbReference type="PANTHER" id="PTHR34853">
    <property type="match status" value="1"/>
</dbReference>
<reference evidence="3" key="1">
    <citation type="submission" date="2021-03" db="EMBL/GenBank/DDBJ databases">
        <authorList>
            <person name="Kanchanasin P."/>
            <person name="Saeng-In P."/>
            <person name="Phongsopitanun W."/>
            <person name="Yuki M."/>
            <person name="Kudo T."/>
            <person name="Ohkuma M."/>
            <person name="Tanasupawat S."/>
        </authorList>
    </citation>
    <scope>NUCLEOTIDE SEQUENCE</scope>
    <source>
        <strain evidence="3">GKU 128</strain>
    </source>
</reference>
<dbReference type="EMBL" id="JAGEOJ010000021">
    <property type="protein sequence ID" value="MBO2453581.1"/>
    <property type="molecule type" value="Genomic_DNA"/>
</dbReference>
<name>A0A939PIY5_9ACTN</name>
<evidence type="ECO:0000256" key="1">
    <source>
        <dbReference type="SAM" id="MobiDB-lite"/>
    </source>
</evidence>
<evidence type="ECO:0000256" key="2">
    <source>
        <dbReference type="SAM" id="SignalP"/>
    </source>
</evidence>
<dbReference type="GO" id="GO:0016042">
    <property type="term" value="P:lipid catabolic process"/>
    <property type="evidence" value="ECO:0007669"/>
    <property type="project" value="InterPro"/>
</dbReference>
<dbReference type="AlphaFoldDB" id="A0A939PIY5"/>
<dbReference type="PANTHER" id="PTHR34853:SF1">
    <property type="entry name" value="LIPASE 5"/>
    <property type="match status" value="1"/>
</dbReference>
<sequence>MNVPARHRALAGTAVAATALATLTAGAAYADHQPPTAARPSAADRTATGTSTAARKATGNPSTDRTQASATPLERTRADGAQVGRGSAGRGAVVSAERVVQMTRAEAAAYTKASGFASPAPRYGVTGYRLVYRTIDPAGRPTTASGLVVLPRNRTRTLRPVSFEHGTMISKAQAPSVSSDTRGEAVLLSSAGYAAVEPDYLGLGLGPGRHPYADVASETTASIDLLRAARTFTTTRHRRLDRRVFVTGFSQGGPAAMGLARALQAGAEPGFRLAAVAGINGPYDGEHAQMPEGLFGKTLNPKISTYYFTYWLTAMNRLHHLYDNPSEVFQQPYADRVEALTDGSHTDSDVLAQTPGTPQQLLTPKMIEWARHPSGALLTALRENDTTCTNWIPRVPVRIYTSRGDRDVSILNSEHCVAALRSHGVNAPLIDEGPIEHSPSKHAALPQILDWFGKLS</sequence>
<gene>
    <name evidence="3" type="ORF">J4573_41280</name>
</gene>
<feature type="signal peptide" evidence="2">
    <location>
        <begin position="1"/>
        <end position="30"/>
    </location>
</feature>
<protein>
    <recommendedName>
        <fullName evidence="5">Lipase</fullName>
    </recommendedName>
</protein>
<dbReference type="InterPro" id="IPR005152">
    <property type="entry name" value="Lipase_secreted"/>
</dbReference>
<feature type="region of interest" description="Disordered" evidence="1">
    <location>
        <begin position="32"/>
        <end position="93"/>
    </location>
</feature>
<feature type="chain" id="PRO_5038034974" description="Lipase" evidence="2">
    <location>
        <begin position="31"/>
        <end position="456"/>
    </location>
</feature>
<keyword evidence="2" id="KW-0732">Signal</keyword>
<organism evidence="3 4">
    <name type="scientific">Actinomadura barringtoniae</name>
    <dbReference type="NCBI Taxonomy" id="1427535"/>
    <lineage>
        <taxon>Bacteria</taxon>
        <taxon>Bacillati</taxon>
        <taxon>Actinomycetota</taxon>
        <taxon>Actinomycetes</taxon>
        <taxon>Streptosporangiales</taxon>
        <taxon>Thermomonosporaceae</taxon>
        <taxon>Actinomadura</taxon>
    </lineage>
</organism>
<dbReference type="PIRSF" id="PIRSF029171">
    <property type="entry name" value="Esterase_LipA"/>
    <property type="match status" value="1"/>
</dbReference>
<keyword evidence="4" id="KW-1185">Reference proteome</keyword>
<proteinExistence type="predicted"/>
<dbReference type="RefSeq" id="WP_208261598.1">
    <property type="nucleotide sequence ID" value="NZ_JAGEOJ010000021.1"/>
</dbReference>